<keyword evidence="2" id="KW-0238">DNA-binding</keyword>
<dbReference type="InterPro" id="IPR015927">
    <property type="entry name" value="Peptidase_S24_S26A/B/C"/>
</dbReference>
<evidence type="ECO:0000256" key="1">
    <source>
        <dbReference type="ARBA" id="ARBA00023015"/>
    </source>
</evidence>
<dbReference type="Pfam" id="PF00717">
    <property type="entry name" value="Peptidase_S24"/>
    <property type="match status" value="1"/>
</dbReference>
<dbReference type="EMBL" id="CP019062">
    <property type="protein sequence ID" value="AVF34257.1"/>
    <property type="molecule type" value="Genomic_DNA"/>
</dbReference>
<evidence type="ECO:0000256" key="3">
    <source>
        <dbReference type="ARBA" id="ARBA00023163"/>
    </source>
</evidence>
<evidence type="ECO:0000313" key="5">
    <source>
        <dbReference type="EMBL" id="AVF34257.1"/>
    </source>
</evidence>
<dbReference type="OrthoDB" id="9791537at2"/>
<evidence type="ECO:0000256" key="2">
    <source>
        <dbReference type="ARBA" id="ARBA00023125"/>
    </source>
</evidence>
<evidence type="ECO:0000259" key="4">
    <source>
        <dbReference type="PROSITE" id="PS50943"/>
    </source>
</evidence>
<dbReference type="AlphaFoldDB" id="A0A2L1UMT8"/>
<dbReference type="RefSeq" id="WP_104921788.1">
    <property type="nucleotide sequence ID" value="NZ_CP019062.1"/>
</dbReference>
<dbReference type="CDD" id="cd00093">
    <property type="entry name" value="HTH_XRE"/>
    <property type="match status" value="1"/>
</dbReference>
<dbReference type="InterPro" id="IPR001387">
    <property type="entry name" value="Cro/C1-type_HTH"/>
</dbReference>
<dbReference type="Proteomes" id="UP000239197">
    <property type="component" value="Chromosome"/>
</dbReference>
<dbReference type="Gene3D" id="2.10.109.10">
    <property type="entry name" value="Umud Fragment, subunit A"/>
    <property type="match status" value="1"/>
</dbReference>
<dbReference type="Pfam" id="PF01381">
    <property type="entry name" value="HTH_3"/>
    <property type="match status" value="1"/>
</dbReference>
<dbReference type="SMART" id="SM00530">
    <property type="entry name" value="HTH_XRE"/>
    <property type="match status" value="1"/>
</dbReference>
<dbReference type="PANTHER" id="PTHR40661">
    <property type="match status" value="1"/>
</dbReference>
<dbReference type="InterPro" id="IPR039418">
    <property type="entry name" value="LexA-like"/>
</dbReference>
<dbReference type="KEGG" id="rox:BV494_04610"/>
<dbReference type="CDD" id="cd06529">
    <property type="entry name" value="S24_LexA-like"/>
    <property type="match status" value="1"/>
</dbReference>
<gene>
    <name evidence="5" type="ORF">BV494_04610</name>
</gene>
<name>A0A2L1UMT8_9GAMM</name>
<dbReference type="PROSITE" id="PS50943">
    <property type="entry name" value="HTH_CROC1"/>
    <property type="match status" value="1"/>
</dbReference>
<feature type="domain" description="HTH cro/C1-type" evidence="4">
    <location>
        <begin position="7"/>
        <end position="61"/>
    </location>
</feature>
<evidence type="ECO:0000313" key="6">
    <source>
        <dbReference type="Proteomes" id="UP000239197"/>
    </source>
</evidence>
<dbReference type="SUPFAM" id="SSF47413">
    <property type="entry name" value="lambda repressor-like DNA-binding domains"/>
    <property type="match status" value="1"/>
</dbReference>
<keyword evidence="6" id="KW-1185">Reference proteome</keyword>
<organism evidence="5 6">
    <name type="scientific">Rahnella sikkimica</name>
    <dbReference type="NCBI Taxonomy" id="1805933"/>
    <lineage>
        <taxon>Bacteria</taxon>
        <taxon>Pseudomonadati</taxon>
        <taxon>Pseudomonadota</taxon>
        <taxon>Gammaproteobacteria</taxon>
        <taxon>Enterobacterales</taxon>
        <taxon>Yersiniaceae</taxon>
        <taxon>Rahnella</taxon>
    </lineage>
</organism>
<dbReference type="InterPro" id="IPR010982">
    <property type="entry name" value="Lambda_DNA-bd_dom_sf"/>
</dbReference>
<protein>
    <submittedName>
        <fullName evidence="5">Transcriptional regulator</fullName>
    </submittedName>
</protein>
<dbReference type="Gene3D" id="1.10.260.40">
    <property type="entry name" value="lambda repressor-like DNA-binding domains"/>
    <property type="match status" value="1"/>
</dbReference>
<reference evidence="6" key="1">
    <citation type="submission" date="2017-01" db="EMBL/GenBank/DDBJ databases">
        <title>Genome sequence of Rouxiella sp. ERMR1:05.</title>
        <authorList>
            <person name="Kumar R."/>
            <person name="Singh D."/>
            <person name="Kumar S."/>
        </authorList>
    </citation>
    <scope>NUCLEOTIDE SEQUENCE [LARGE SCALE GENOMIC DNA]</scope>
    <source>
        <strain evidence="6">ERMR1:05</strain>
    </source>
</reference>
<keyword evidence="1" id="KW-0805">Transcription regulation</keyword>
<dbReference type="PANTHER" id="PTHR40661:SF3">
    <property type="entry name" value="FELS-1 PROPHAGE TRANSCRIPTIONAL REGULATOR"/>
    <property type="match status" value="1"/>
</dbReference>
<accession>A0A2L1UMT8</accession>
<dbReference type="InterPro" id="IPR036286">
    <property type="entry name" value="LexA/Signal_pep-like_sf"/>
</dbReference>
<keyword evidence="3" id="KW-0804">Transcription</keyword>
<sequence length="229" mass="25554">MKIGDRIRQIRTARKMTLQQLADTIDSDVGNLSRLERGKQGFSETMLQKVADALSIPVSELFSDEDEDDTVHKYSVNSLANSRRDNVYRVDVLGVSASAGAGSSSGDVVEVIRSIEYVPEYAKSIFGNRPQGSVMLINVRGDSMTGTLEPGDLIFVDTEVTFFDGDGIYVFNFNGDTFVKRLQKVKFELKVISDNKTYETWALTQEEMNMLHVQGKVLVSQSQQIRKHG</sequence>
<dbReference type="GO" id="GO:0003677">
    <property type="term" value="F:DNA binding"/>
    <property type="evidence" value="ECO:0007669"/>
    <property type="project" value="UniProtKB-KW"/>
</dbReference>
<dbReference type="SUPFAM" id="SSF51306">
    <property type="entry name" value="LexA/Signal peptidase"/>
    <property type="match status" value="1"/>
</dbReference>
<proteinExistence type="predicted"/>